<name>A0A067SQ83_GALM3</name>
<keyword evidence="3" id="KW-1185">Reference proteome</keyword>
<dbReference type="EMBL" id="KL142389">
    <property type="protein sequence ID" value="KDR72207.1"/>
    <property type="molecule type" value="Genomic_DNA"/>
</dbReference>
<feature type="region of interest" description="Disordered" evidence="1">
    <location>
        <begin position="36"/>
        <end position="56"/>
    </location>
</feature>
<protein>
    <submittedName>
        <fullName evidence="2">Uncharacterized protein</fullName>
    </submittedName>
</protein>
<reference evidence="3" key="1">
    <citation type="journal article" date="2014" name="Proc. Natl. Acad. Sci. U.S.A.">
        <title>Extensive sampling of basidiomycete genomes demonstrates inadequacy of the white-rot/brown-rot paradigm for wood decay fungi.</title>
        <authorList>
            <person name="Riley R."/>
            <person name="Salamov A.A."/>
            <person name="Brown D.W."/>
            <person name="Nagy L.G."/>
            <person name="Floudas D."/>
            <person name="Held B.W."/>
            <person name="Levasseur A."/>
            <person name="Lombard V."/>
            <person name="Morin E."/>
            <person name="Otillar R."/>
            <person name="Lindquist E.A."/>
            <person name="Sun H."/>
            <person name="LaButti K.M."/>
            <person name="Schmutz J."/>
            <person name="Jabbour D."/>
            <person name="Luo H."/>
            <person name="Baker S.E."/>
            <person name="Pisabarro A.G."/>
            <person name="Walton J.D."/>
            <person name="Blanchette R.A."/>
            <person name="Henrissat B."/>
            <person name="Martin F."/>
            <person name="Cullen D."/>
            <person name="Hibbett D.S."/>
            <person name="Grigoriev I.V."/>
        </authorList>
    </citation>
    <scope>NUCLEOTIDE SEQUENCE [LARGE SCALE GENOMIC DNA]</scope>
    <source>
        <strain evidence="3">CBS 339.88</strain>
    </source>
</reference>
<feature type="region of interest" description="Disordered" evidence="1">
    <location>
        <begin position="273"/>
        <end position="295"/>
    </location>
</feature>
<feature type="compositionally biased region" description="Basic and acidic residues" evidence="1">
    <location>
        <begin position="591"/>
        <end position="603"/>
    </location>
</feature>
<proteinExistence type="predicted"/>
<evidence type="ECO:0000313" key="2">
    <source>
        <dbReference type="EMBL" id="KDR72207.1"/>
    </source>
</evidence>
<sequence>MPSVLNMPINLLNLPNELISYIFVLAVLAPPFLSPPRPTSHCTTTTSRPKPIETRSPTPGSFTTLLLISRELRKTTIRTPQISASLSLVIPLLPNIGYALPPGQRPQNPFQARLPYIHTAIKRARGGVLPLRLYLSASFPCPTLYSDANTQPLGLVASARTAGWMRGDLAHLTMPLFRDLVSRESWKERWEVLDLTLPKHFCFEQMLESLSSDHAHQRRYEKLRTLALVCTHADKNGESSHAANGFLHSFKRNAPLLEDVTLILKTTLAPTLPPSPATSGTSTSSAGSVQAQRNPSVLTRYPTPFEITHINASAREAIDYHASHAPYASMPSAPILSHSAQRMWTTLKRLTLDTYTTSMQLVYIVAHTPALEKLDVVMSGDDIGAATTTTANVNPSSHHSPQKSRTDLSGEPRIILAHLKNLVLRSAAKLELLNHIIAPQLNGLYVEMNIDVGLASEIAAQTLTRFLIACASPPASFQASQDDRMDEHAPRCQQSPNHPLQCLKLVSFPLSDASILSVLGVVPNLKELRVWWVSDARGTWVEDLTPSRFLVPTNRDSEPEPDRELDLVPWLKYVEVHVSLEAVRGAEHVRLNDGKHEEKKSDNHTPPGPPEIVRRLGGVVDARNAVYREWERRTHSKEAEVRVDVPGPMFAMVRASEKLYRCAGCGSRKQTGGDGKWDWEKAEVEVGNEEI</sequence>
<organism evidence="2 3">
    <name type="scientific">Galerina marginata (strain CBS 339.88)</name>
    <dbReference type="NCBI Taxonomy" id="685588"/>
    <lineage>
        <taxon>Eukaryota</taxon>
        <taxon>Fungi</taxon>
        <taxon>Dikarya</taxon>
        <taxon>Basidiomycota</taxon>
        <taxon>Agaricomycotina</taxon>
        <taxon>Agaricomycetes</taxon>
        <taxon>Agaricomycetidae</taxon>
        <taxon>Agaricales</taxon>
        <taxon>Agaricineae</taxon>
        <taxon>Strophariaceae</taxon>
        <taxon>Galerina</taxon>
    </lineage>
</organism>
<evidence type="ECO:0000256" key="1">
    <source>
        <dbReference type="SAM" id="MobiDB-lite"/>
    </source>
</evidence>
<feature type="compositionally biased region" description="Low complexity" evidence="1">
    <location>
        <begin position="277"/>
        <end position="288"/>
    </location>
</feature>
<feature type="region of interest" description="Disordered" evidence="1">
    <location>
        <begin position="388"/>
        <end position="407"/>
    </location>
</feature>
<accession>A0A067SQ83</accession>
<feature type="region of interest" description="Disordered" evidence="1">
    <location>
        <begin position="591"/>
        <end position="612"/>
    </location>
</feature>
<dbReference type="Proteomes" id="UP000027222">
    <property type="component" value="Unassembled WGS sequence"/>
</dbReference>
<evidence type="ECO:0000313" key="3">
    <source>
        <dbReference type="Proteomes" id="UP000027222"/>
    </source>
</evidence>
<dbReference type="AlphaFoldDB" id="A0A067SQ83"/>
<gene>
    <name evidence="2" type="ORF">GALMADRAFT_766106</name>
</gene>
<dbReference type="HOGENOM" id="CLU_398507_0_0_1"/>